<protein>
    <recommendedName>
        <fullName evidence="3">Secreted protein</fullName>
    </recommendedName>
</protein>
<dbReference type="Proteomes" id="UP001430953">
    <property type="component" value="Unassembled WGS sequence"/>
</dbReference>
<dbReference type="EMBL" id="JADYXP020000021">
    <property type="protein sequence ID" value="KAL0103708.1"/>
    <property type="molecule type" value="Genomic_DNA"/>
</dbReference>
<dbReference type="AlphaFoldDB" id="A0AAW2EJ05"/>
<organism evidence="1 2">
    <name type="scientific">Cardiocondyla obscurior</name>
    <dbReference type="NCBI Taxonomy" id="286306"/>
    <lineage>
        <taxon>Eukaryota</taxon>
        <taxon>Metazoa</taxon>
        <taxon>Ecdysozoa</taxon>
        <taxon>Arthropoda</taxon>
        <taxon>Hexapoda</taxon>
        <taxon>Insecta</taxon>
        <taxon>Pterygota</taxon>
        <taxon>Neoptera</taxon>
        <taxon>Endopterygota</taxon>
        <taxon>Hymenoptera</taxon>
        <taxon>Apocrita</taxon>
        <taxon>Aculeata</taxon>
        <taxon>Formicoidea</taxon>
        <taxon>Formicidae</taxon>
        <taxon>Myrmicinae</taxon>
        <taxon>Cardiocondyla</taxon>
    </lineage>
</organism>
<reference evidence="1 2" key="1">
    <citation type="submission" date="2023-03" db="EMBL/GenBank/DDBJ databases">
        <title>High recombination rates correlate with genetic variation in Cardiocondyla obscurior ants.</title>
        <authorList>
            <person name="Errbii M."/>
        </authorList>
    </citation>
    <scope>NUCLEOTIDE SEQUENCE [LARGE SCALE GENOMIC DNA]</scope>
    <source>
        <strain evidence="1">Alpha-2009</strain>
        <tissue evidence="1">Whole body</tissue>
    </source>
</reference>
<comment type="caution">
    <text evidence="1">The sequence shown here is derived from an EMBL/GenBank/DDBJ whole genome shotgun (WGS) entry which is preliminary data.</text>
</comment>
<evidence type="ECO:0000313" key="2">
    <source>
        <dbReference type="Proteomes" id="UP001430953"/>
    </source>
</evidence>
<gene>
    <name evidence="1" type="ORF">PUN28_017755</name>
</gene>
<name>A0AAW2EJ05_9HYME</name>
<sequence>MRSLSVLLLHLVSHRVSENRRTDLAREFDITQKIDGLIPRVKINAICGNRRLFSIRPRLFRTETILASSSTRAAVEPTTSSGSCPGETSQLKFLHRRGQECAVINIDVPLNRDAGILPRRFSRTSPCY</sequence>
<keyword evidence="2" id="KW-1185">Reference proteome</keyword>
<evidence type="ECO:0000313" key="1">
    <source>
        <dbReference type="EMBL" id="KAL0103708.1"/>
    </source>
</evidence>
<evidence type="ECO:0008006" key="3">
    <source>
        <dbReference type="Google" id="ProtNLM"/>
    </source>
</evidence>
<proteinExistence type="predicted"/>
<accession>A0AAW2EJ05</accession>